<organism evidence="1 2">
    <name type="scientific">Paenibacillus hexagrammi</name>
    <dbReference type="NCBI Taxonomy" id="2908839"/>
    <lineage>
        <taxon>Bacteria</taxon>
        <taxon>Bacillati</taxon>
        <taxon>Bacillota</taxon>
        <taxon>Bacilli</taxon>
        <taxon>Bacillales</taxon>
        <taxon>Paenibacillaceae</taxon>
        <taxon>Paenibacillus</taxon>
    </lineage>
</organism>
<dbReference type="SUPFAM" id="SSF53474">
    <property type="entry name" value="alpha/beta-Hydrolases"/>
    <property type="match status" value="1"/>
</dbReference>
<keyword evidence="1" id="KW-0378">Hydrolase</keyword>
<gene>
    <name evidence="1" type="ORF">L0M14_08875</name>
</gene>
<dbReference type="Gene3D" id="3.40.50.1820">
    <property type="entry name" value="alpha/beta hydrolase"/>
    <property type="match status" value="1"/>
</dbReference>
<keyword evidence="2" id="KW-1185">Reference proteome</keyword>
<evidence type="ECO:0000313" key="1">
    <source>
        <dbReference type="EMBL" id="UJF35218.1"/>
    </source>
</evidence>
<dbReference type="RefSeq" id="WP_235121788.1">
    <property type="nucleotide sequence ID" value="NZ_CP090978.1"/>
</dbReference>
<name>A0ABY3SP29_9BACL</name>
<accession>A0ABY3SP29</accession>
<dbReference type="EMBL" id="CP090978">
    <property type="protein sequence ID" value="UJF35218.1"/>
    <property type="molecule type" value="Genomic_DNA"/>
</dbReference>
<proteinExistence type="predicted"/>
<sequence>MPVWSKLPNVPFTPMILTILPWLTGIRPAQVDALQAVDEVYPRPILFIHSKDDPAIPSRHSEAMWTRHQDVFDLWVSSEAGHVGTYRLFSEEYTRRVSSFFAKL</sequence>
<reference evidence="1 2" key="1">
    <citation type="journal article" date="2024" name="Int. J. Syst. Evol. Microbiol.">
        <title>Paenibacillus hexagrammi sp. nov., a novel bacterium isolated from the gut content of Hexagrammos agrammus.</title>
        <authorList>
            <person name="Jung H.K."/>
            <person name="Kim D.G."/>
            <person name="Zin H."/>
            <person name="Park J."/>
            <person name="Jung H."/>
            <person name="Kim Y.O."/>
            <person name="Kong H.J."/>
            <person name="Kim J.W."/>
            <person name="Kim Y.S."/>
        </authorList>
    </citation>
    <scope>NUCLEOTIDE SEQUENCE [LARGE SCALE GENOMIC DNA]</scope>
    <source>
        <strain evidence="1 2">YPD9-1</strain>
    </source>
</reference>
<dbReference type="GO" id="GO:0016787">
    <property type="term" value="F:hydrolase activity"/>
    <property type="evidence" value="ECO:0007669"/>
    <property type="project" value="UniProtKB-KW"/>
</dbReference>
<evidence type="ECO:0000313" key="2">
    <source>
        <dbReference type="Proteomes" id="UP001649230"/>
    </source>
</evidence>
<dbReference type="InterPro" id="IPR029058">
    <property type="entry name" value="AB_hydrolase_fold"/>
</dbReference>
<protein>
    <submittedName>
        <fullName evidence="1">Alpha/beta hydrolase</fullName>
    </submittedName>
</protein>
<dbReference type="Proteomes" id="UP001649230">
    <property type="component" value="Chromosome"/>
</dbReference>